<dbReference type="PANTHER" id="PTHR46696:SF4">
    <property type="entry name" value="BIOTIN BIOSYNTHESIS CYTOCHROME P450"/>
    <property type="match status" value="1"/>
</dbReference>
<dbReference type="InterPro" id="IPR002397">
    <property type="entry name" value="Cyt_P450_B"/>
</dbReference>
<dbReference type="PRINTS" id="PR00359">
    <property type="entry name" value="BP450"/>
</dbReference>
<dbReference type="EMBL" id="JACIEU010000001">
    <property type="protein sequence ID" value="MBB4146346.1"/>
    <property type="molecule type" value="Genomic_DNA"/>
</dbReference>
<dbReference type="InterPro" id="IPR001128">
    <property type="entry name" value="Cyt_P450"/>
</dbReference>
<dbReference type="GO" id="GO:0008395">
    <property type="term" value="F:steroid hydroxylase activity"/>
    <property type="evidence" value="ECO:0007669"/>
    <property type="project" value="TreeGrafter"/>
</dbReference>
<keyword evidence="2" id="KW-0408">Iron</keyword>
<dbReference type="AlphaFoldDB" id="A0A7W6LLC6"/>
<protein>
    <submittedName>
        <fullName evidence="3">Cytochrome P450</fullName>
    </submittedName>
</protein>
<name>A0A7W6LLC6_9SPHN</name>
<evidence type="ECO:0000313" key="4">
    <source>
        <dbReference type="Proteomes" id="UP000590524"/>
    </source>
</evidence>
<dbReference type="Pfam" id="PF00067">
    <property type="entry name" value="p450"/>
    <property type="match status" value="1"/>
</dbReference>
<dbReference type="GO" id="GO:0020037">
    <property type="term" value="F:heme binding"/>
    <property type="evidence" value="ECO:0007669"/>
    <property type="project" value="InterPro"/>
</dbReference>
<gene>
    <name evidence="3" type="ORF">GGQ90_000099</name>
</gene>
<dbReference type="Proteomes" id="UP000590524">
    <property type="component" value="Unassembled WGS sequence"/>
</dbReference>
<dbReference type="PROSITE" id="PS00086">
    <property type="entry name" value="CYTOCHROME_P450"/>
    <property type="match status" value="1"/>
</dbReference>
<keyword evidence="2" id="KW-0503">Monooxygenase</keyword>
<dbReference type="GO" id="GO:0036199">
    <property type="term" value="F:cholest-4-en-3-one 26-monooxygenase activity"/>
    <property type="evidence" value="ECO:0007669"/>
    <property type="project" value="TreeGrafter"/>
</dbReference>
<reference evidence="3 4" key="1">
    <citation type="submission" date="2020-08" db="EMBL/GenBank/DDBJ databases">
        <title>Genomic Encyclopedia of Type Strains, Phase IV (KMG-IV): sequencing the most valuable type-strain genomes for metagenomic binning, comparative biology and taxonomic classification.</title>
        <authorList>
            <person name="Goeker M."/>
        </authorList>
    </citation>
    <scope>NUCLEOTIDE SEQUENCE [LARGE SCALE GENOMIC DNA]</scope>
    <source>
        <strain evidence="3 4">DSM 19371</strain>
    </source>
</reference>
<accession>A0A7W6LLC6</accession>
<evidence type="ECO:0000313" key="3">
    <source>
        <dbReference type="EMBL" id="MBB4146346.1"/>
    </source>
</evidence>
<evidence type="ECO:0000256" key="2">
    <source>
        <dbReference type="RuleBase" id="RU000461"/>
    </source>
</evidence>
<comment type="caution">
    <text evidence="3">The sequence shown here is derived from an EMBL/GenBank/DDBJ whole genome shotgun (WGS) entry which is preliminary data.</text>
</comment>
<keyword evidence="2" id="KW-0560">Oxidoreductase</keyword>
<evidence type="ECO:0000256" key="1">
    <source>
        <dbReference type="ARBA" id="ARBA00010617"/>
    </source>
</evidence>
<keyword evidence="2" id="KW-0479">Metal-binding</keyword>
<sequence>MMVALEARDYFTDRGILQDPYAFFEAVRAHGPVYQPPGRDYLIVTGFAETLEVLANAQDFSAVNALQGAAAPLPFVPQGSDISAQLEAHRPDFPGGTMLVGLDDMPHTMLRGLVNRLFTPSRLKANERFISDYSDHLVRQAVAQGRAELIRDIATPFVTLVIADLLGVPAEDRQRFMDLIDAAPPPGSLDAADNDYAGEGHPLIVMGSYFAAYVEDRRRHPREDILTELALAKYADGTTPSVAEIVNLATFLFGAGQDTSAKLLGNAMRYIVDQPGLQDQLRADPALIPALIEEVLRIEGSSKQTARVARRDTRIGDRAVPAGTCILLALAAANRDPARWAGPADLQLDRPRIREHVAFGRGKHVCAGAPLARVEVRIILEKFLEHSSAIELDPARHGPPGARDLYFEPSFIIRGLADLHLTLTPSAAALADQAEAGAGAFPVAGQKPQPQAEPQDEMLSTARTKIGVLLADPQTRSLLDRYFPGVADDQRIAMARGMTLRAIQPFAPSQFTDAALDALDADLAALAA</sequence>
<keyword evidence="2" id="KW-0349">Heme</keyword>
<dbReference type="PRINTS" id="PR00385">
    <property type="entry name" value="P450"/>
</dbReference>
<organism evidence="3 4">
    <name type="scientific">Sphingobium scionense</name>
    <dbReference type="NCBI Taxonomy" id="1404341"/>
    <lineage>
        <taxon>Bacteria</taxon>
        <taxon>Pseudomonadati</taxon>
        <taxon>Pseudomonadota</taxon>
        <taxon>Alphaproteobacteria</taxon>
        <taxon>Sphingomonadales</taxon>
        <taxon>Sphingomonadaceae</taxon>
        <taxon>Sphingobium</taxon>
    </lineage>
</organism>
<dbReference type="GO" id="GO:0006707">
    <property type="term" value="P:cholesterol catabolic process"/>
    <property type="evidence" value="ECO:0007669"/>
    <property type="project" value="TreeGrafter"/>
</dbReference>
<dbReference type="InterPro" id="IPR036396">
    <property type="entry name" value="Cyt_P450_sf"/>
</dbReference>
<dbReference type="SUPFAM" id="SSF48264">
    <property type="entry name" value="Cytochrome P450"/>
    <property type="match status" value="1"/>
</dbReference>
<dbReference type="PANTHER" id="PTHR46696">
    <property type="entry name" value="P450, PUTATIVE (EUROFUNG)-RELATED"/>
    <property type="match status" value="1"/>
</dbReference>
<dbReference type="GO" id="GO:0005506">
    <property type="term" value="F:iron ion binding"/>
    <property type="evidence" value="ECO:0007669"/>
    <property type="project" value="InterPro"/>
</dbReference>
<dbReference type="InterPro" id="IPR017972">
    <property type="entry name" value="Cyt_P450_CS"/>
</dbReference>
<keyword evidence="4" id="KW-1185">Reference proteome</keyword>
<proteinExistence type="inferred from homology"/>
<dbReference type="Gene3D" id="1.10.630.10">
    <property type="entry name" value="Cytochrome P450"/>
    <property type="match status" value="1"/>
</dbReference>
<comment type="similarity">
    <text evidence="1 2">Belongs to the cytochrome P450 family.</text>
</comment>